<dbReference type="InterPro" id="IPR001387">
    <property type="entry name" value="Cro/C1-type_HTH"/>
</dbReference>
<proteinExistence type="predicted"/>
<feature type="domain" description="HTH cro/C1-type" evidence="2">
    <location>
        <begin position="13"/>
        <end position="64"/>
    </location>
</feature>
<dbReference type="Pfam" id="PF13560">
    <property type="entry name" value="HTH_31"/>
    <property type="match status" value="1"/>
</dbReference>
<feature type="compositionally biased region" description="Low complexity" evidence="1">
    <location>
        <begin position="69"/>
        <end position="78"/>
    </location>
</feature>
<evidence type="ECO:0000256" key="1">
    <source>
        <dbReference type="SAM" id="MobiDB-lite"/>
    </source>
</evidence>
<dbReference type="EMBL" id="JAHBAY010000001">
    <property type="protein sequence ID" value="MBT0768111.1"/>
    <property type="molecule type" value="Genomic_DNA"/>
</dbReference>
<dbReference type="PROSITE" id="PS50943">
    <property type="entry name" value="HTH_CROC1"/>
    <property type="match status" value="1"/>
</dbReference>
<comment type="caution">
    <text evidence="3">The sequence shown here is derived from an EMBL/GenBank/DDBJ whole genome shotgun (WGS) entry which is preliminary data.</text>
</comment>
<sequence>MRVTTVRDIGALVRAARRAQGMTQAVLADRLGVGRDWIVRLESGQPRLETQKVLDALVVLGLALDVEQQPAATASASRAEPEAPPPETPQASRKSDATRSSRRTTAEPATRSSRAKDEGPTDPFVSLFAKRAR</sequence>
<name>A0ABS5TAP8_9ACTN</name>
<dbReference type="Gene3D" id="1.10.260.40">
    <property type="entry name" value="lambda repressor-like DNA-binding domains"/>
    <property type="match status" value="1"/>
</dbReference>
<accession>A0ABS5TAP8</accession>
<dbReference type="InterPro" id="IPR010982">
    <property type="entry name" value="Lambda_DNA-bd_dom_sf"/>
</dbReference>
<organism evidence="3 4">
    <name type="scientific">Kineosporia corallincola</name>
    <dbReference type="NCBI Taxonomy" id="2835133"/>
    <lineage>
        <taxon>Bacteria</taxon>
        <taxon>Bacillati</taxon>
        <taxon>Actinomycetota</taxon>
        <taxon>Actinomycetes</taxon>
        <taxon>Kineosporiales</taxon>
        <taxon>Kineosporiaceae</taxon>
        <taxon>Kineosporia</taxon>
    </lineage>
</organism>
<feature type="region of interest" description="Disordered" evidence="1">
    <location>
        <begin position="69"/>
        <end position="133"/>
    </location>
</feature>
<gene>
    <name evidence="3" type="ORF">KIH74_04205</name>
</gene>
<dbReference type="SUPFAM" id="SSF47413">
    <property type="entry name" value="lambda repressor-like DNA-binding domains"/>
    <property type="match status" value="1"/>
</dbReference>
<dbReference type="CDD" id="cd00093">
    <property type="entry name" value="HTH_XRE"/>
    <property type="match status" value="1"/>
</dbReference>
<keyword evidence="4" id="KW-1185">Reference proteome</keyword>
<dbReference type="RefSeq" id="WP_214154365.1">
    <property type="nucleotide sequence ID" value="NZ_JAHBAY010000001.1"/>
</dbReference>
<dbReference type="SMART" id="SM00530">
    <property type="entry name" value="HTH_XRE"/>
    <property type="match status" value="1"/>
</dbReference>
<evidence type="ECO:0000313" key="3">
    <source>
        <dbReference type="EMBL" id="MBT0768111.1"/>
    </source>
</evidence>
<evidence type="ECO:0000313" key="4">
    <source>
        <dbReference type="Proteomes" id="UP001197247"/>
    </source>
</evidence>
<reference evidence="3 4" key="1">
    <citation type="submission" date="2021-05" db="EMBL/GenBank/DDBJ databases">
        <title>Kineosporia and Streptomyces sp. nov. two new marine actinobacteria isolated from Coral.</title>
        <authorList>
            <person name="Buangrab K."/>
            <person name="Sutthacheep M."/>
            <person name="Yeemin T."/>
            <person name="Harunari E."/>
            <person name="Igarashi Y."/>
            <person name="Kanchanasin P."/>
            <person name="Tanasupawat S."/>
            <person name="Phongsopitanun W."/>
        </authorList>
    </citation>
    <scope>NUCLEOTIDE SEQUENCE [LARGE SCALE GENOMIC DNA]</scope>
    <source>
        <strain evidence="3 4">J2-2</strain>
    </source>
</reference>
<evidence type="ECO:0000259" key="2">
    <source>
        <dbReference type="PROSITE" id="PS50943"/>
    </source>
</evidence>
<protein>
    <submittedName>
        <fullName evidence="3">Helix-turn-helix transcriptional regulator</fullName>
    </submittedName>
</protein>
<dbReference type="Proteomes" id="UP001197247">
    <property type="component" value="Unassembled WGS sequence"/>
</dbReference>